<dbReference type="InterPro" id="IPR013154">
    <property type="entry name" value="ADH-like_N"/>
</dbReference>
<evidence type="ECO:0000313" key="3">
    <source>
        <dbReference type="Proteomes" id="UP000554482"/>
    </source>
</evidence>
<dbReference type="PANTHER" id="PTHR43677">
    <property type="entry name" value="SHORT-CHAIN DEHYDROGENASE/REDUCTASE"/>
    <property type="match status" value="1"/>
</dbReference>
<dbReference type="SUPFAM" id="SSF50129">
    <property type="entry name" value="GroES-like"/>
    <property type="match status" value="1"/>
</dbReference>
<evidence type="ECO:0000259" key="1">
    <source>
        <dbReference type="SMART" id="SM00829"/>
    </source>
</evidence>
<reference evidence="2 3" key="1">
    <citation type="submission" date="2020-06" db="EMBL/GenBank/DDBJ databases">
        <title>Transcriptomic and genomic resources for Thalictrum thalictroides and T. hernandezii: Facilitating candidate gene discovery in an emerging model plant lineage.</title>
        <authorList>
            <person name="Arias T."/>
            <person name="Riano-Pachon D.M."/>
            <person name="Di Stilio V.S."/>
        </authorList>
    </citation>
    <scope>NUCLEOTIDE SEQUENCE [LARGE SCALE GENOMIC DNA]</scope>
    <source>
        <strain evidence="3">cv. WT478/WT964</strain>
        <tissue evidence="2">Leaves</tissue>
    </source>
</reference>
<dbReference type="GO" id="GO:0016491">
    <property type="term" value="F:oxidoreductase activity"/>
    <property type="evidence" value="ECO:0007669"/>
    <property type="project" value="InterPro"/>
</dbReference>
<dbReference type="OrthoDB" id="3941538at2759"/>
<dbReference type="AlphaFoldDB" id="A0A7J6WLH1"/>
<evidence type="ECO:0000313" key="2">
    <source>
        <dbReference type="EMBL" id="KAF5198221.1"/>
    </source>
</evidence>
<keyword evidence="3" id="KW-1185">Reference proteome</keyword>
<dbReference type="Pfam" id="PF08240">
    <property type="entry name" value="ADH_N"/>
    <property type="match status" value="1"/>
</dbReference>
<protein>
    <submittedName>
        <fullName evidence="2">Quinone oxidoreductase-like protein</fullName>
    </submittedName>
</protein>
<gene>
    <name evidence="2" type="ORF">FRX31_012192</name>
</gene>
<sequence length="164" mass="17505">MEALLCKSLGDPTQPISSTSPISISTTHPIPELNSPTSIRIRVKATSLNYANYLQILGKYQEKFPLPFVPGSDYSGVVDAVGNKVSKFKIGDKVCSFAGTGSFAQFIVADENDLFLVPDGCDLLTAGALPVAYGTSHVALVHRAQLGPGQVFCFQPSYVSTVMF</sequence>
<dbReference type="InterPro" id="IPR020843">
    <property type="entry name" value="ER"/>
</dbReference>
<feature type="domain" description="Enoyl reductase (ER)" evidence="1">
    <location>
        <begin position="22"/>
        <end position="164"/>
    </location>
</feature>
<comment type="caution">
    <text evidence="2">The sequence shown here is derived from an EMBL/GenBank/DDBJ whole genome shotgun (WGS) entry which is preliminary data.</text>
</comment>
<dbReference type="SMART" id="SM00829">
    <property type="entry name" value="PKS_ER"/>
    <property type="match status" value="1"/>
</dbReference>
<dbReference type="InterPro" id="IPR011032">
    <property type="entry name" value="GroES-like_sf"/>
</dbReference>
<organism evidence="2 3">
    <name type="scientific">Thalictrum thalictroides</name>
    <name type="common">Rue-anemone</name>
    <name type="synonym">Anemone thalictroides</name>
    <dbReference type="NCBI Taxonomy" id="46969"/>
    <lineage>
        <taxon>Eukaryota</taxon>
        <taxon>Viridiplantae</taxon>
        <taxon>Streptophyta</taxon>
        <taxon>Embryophyta</taxon>
        <taxon>Tracheophyta</taxon>
        <taxon>Spermatophyta</taxon>
        <taxon>Magnoliopsida</taxon>
        <taxon>Ranunculales</taxon>
        <taxon>Ranunculaceae</taxon>
        <taxon>Thalictroideae</taxon>
        <taxon>Thalictrum</taxon>
    </lineage>
</organism>
<proteinExistence type="predicted"/>
<dbReference type="PANTHER" id="PTHR43677:SF4">
    <property type="entry name" value="QUINONE OXIDOREDUCTASE-LIKE PROTEIN 2"/>
    <property type="match status" value="1"/>
</dbReference>
<dbReference type="EMBL" id="JABWDY010013549">
    <property type="protein sequence ID" value="KAF5198221.1"/>
    <property type="molecule type" value="Genomic_DNA"/>
</dbReference>
<dbReference type="Gene3D" id="3.90.180.10">
    <property type="entry name" value="Medium-chain alcohol dehydrogenases, catalytic domain"/>
    <property type="match status" value="1"/>
</dbReference>
<dbReference type="InterPro" id="IPR051397">
    <property type="entry name" value="Zn-ADH-like_protein"/>
</dbReference>
<dbReference type="Proteomes" id="UP000554482">
    <property type="component" value="Unassembled WGS sequence"/>
</dbReference>
<accession>A0A7J6WLH1</accession>
<name>A0A7J6WLH1_THATH</name>